<evidence type="ECO:0000259" key="1">
    <source>
        <dbReference type="Pfam" id="PF16064"/>
    </source>
</evidence>
<reference evidence="3" key="1">
    <citation type="submission" date="2013-03" db="EMBL/GenBank/DDBJ databases">
        <title>The Genome Sequence of Anopheles christyi ACHKN1017.</title>
        <authorList>
            <consortium name="The Broad Institute Genomics Platform"/>
            <person name="Neafsey D.E."/>
            <person name="Besansky N."/>
            <person name="Walker B."/>
            <person name="Young S.K."/>
            <person name="Zeng Q."/>
            <person name="Gargeya S."/>
            <person name="Fitzgerald M."/>
            <person name="Haas B."/>
            <person name="Abouelleil A."/>
            <person name="Allen A.W."/>
            <person name="Alvarado L."/>
            <person name="Arachchi H.M."/>
            <person name="Berlin A.M."/>
            <person name="Chapman S.B."/>
            <person name="Gainer-Dewar J."/>
            <person name="Goldberg J."/>
            <person name="Griggs A."/>
            <person name="Gujja S."/>
            <person name="Hansen M."/>
            <person name="Howarth C."/>
            <person name="Imamovic A."/>
            <person name="Ireland A."/>
            <person name="Larimer J."/>
            <person name="McCowan C."/>
            <person name="Murphy C."/>
            <person name="Pearson M."/>
            <person name="Poon T.W."/>
            <person name="Priest M."/>
            <person name="Roberts A."/>
            <person name="Saif S."/>
            <person name="Shea T."/>
            <person name="Sisk P."/>
            <person name="Sykes S."/>
            <person name="Wortman J."/>
            <person name="Nusbaum C."/>
            <person name="Birren B."/>
        </authorList>
    </citation>
    <scope>NUCLEOTIDE SEQUENCE [LARGE SCALE GENOMIC DNA]</scope>
    <source>
        <strain evidence="3">ACHKN1017</strain>
    </source>
</reference>
<dbReference type="Proteomes" id="UP000075881">
    <property type="component" value="Unassembled WGS sequence"/>
</dbReference>
<feature type="domain" description="DUF4806" evidence="1">
    <location>
        <begin position="157"/>
        <end position="245"/>
    </location>
</feature>
<dbReference type="EnsemblMetazoa" id="ACHR000097-RA">
    <property type="protein sequence ID" value="ACHR000097-PA"/>
    <property type="gene ID" value="ACHR000097"/>
</dbReference>
<proteinExistence type="predicted"/>
<evidence type="ECO:0000313" key="2">
    <source>
        <dbReference type="EnsemblMetazoa" id="ACHR000097-PA"/>
    </source>
</evidence>
<name>A0A182JNL3_9DIPT</name>
<protein>
    <recommendedName>
        <fullName evidence="1">DUF4806 domain-containing protein</fullName>
    </recommendedName>
</protein>
<sequence length="293" mass="34240">MCTLVIEVEGLKKKLAELRSYGKKHPPSSPLTIEMCTVQEKLRSIDDKFYKHNCIDPRKPLTISGFPMPLQCEEDVDRLELMVNRNPKIRAQYIEFLRCKKPLSVEISECFGKFFTGEALANFSWRSIKTSEKPRNAMTDYHIFTTCMLEAWEAQVVTGFCFPLSCHEDIERLESTIRINPTVRFQYVRFLASKKPPNETIAACFKLFFTHWSLYNFCLQKTDGPERKKQSMREFKLFTDCMLEAWQSHGLNENKLLTELQIALTAAHESINQCHYKPMILNVWKSASRNRQM</sequence>
<reference evidence="2" key="2">
    <citation type="submission" date="2020-05" db="UniProtKB">
        <authorList>
            <consortium name="EnsemblMetazoa"/>
        </authorList>
    </citation>
    <scope>IDENTIFICATION</scope>
    <source>
        <strain evidence="2">ACHKN1017</strain>
    </source>
</reference>
<accession>A0A182JNL3</accession>
<organism evidence="2 3">
    <name type="scientific">Anopheles christyi</name>
    <dbReference type="NCBI Taxonomy" id="43041"/>
    <lineage>
        <taxon>Eukaryota</taxon>
        <taxon>Metazoa</taxon>
        <taxon>Ecdysozoa</taxon>
        <taxon>Arthropoda</taxon>
        <taxon>Hexapoda</taxon>
        <taxon>Insecta</taxon>
        <taxon>Pterygota</taxon>
        <taxon>Neoptera</taxon>
        <taxon>Endopterygota</taxon>
        <taxon>Diptera</taxon>
        <taxon>Nematocera</taxon>
        <taxon>Culicoidea</taxon>
        <taxon>Culicidae</taxon>
        <taxon>Anophelinae</taxon>
        <taxon>Anopheles</taxon>
    </lineage>
</organism>
<dbReference type="Pfam" id="PF16064">
    <property type="entry name" value="DUF4806"/>
    <property type="match status" value="2"/>
</dbReference>
<dbReference type="AlphaFoldDB" id="A0A182JNL3"/>
<evidence type="ECO:0000313" key="3">
    <source>
        <dbReference type="Proteomes" id="UP000075881"/>
    </source>
</evidence>
<dbReference type="InterPro" id="IPR032071">
    <property type="entry name" value="DUF4806"/>
</dbReference>
<keyword evidence="3" id="KW-1185">Reference proteome</keyword>
<dbReference type="VEuPathDB" id="VectorBase:ACHR000097"/>
<feature type="domain" description="DUF4806" evidence="1">
    <location>
        <begin position="63"/>
        <end position="151"/>
    </location>
</feature>